<feature type="region of interest" description="Disordered" evidence="1">
    <location>
        <begin position="329"/>
        <end position="348"/>
    </location>
</feature>
<organism evidence="2 3">
    <name type="scientific">Mucor plumbeus</name>
    <dbReference type="NCBI Taxonomy" id="97098"/>
    <lineage>
        <taxon>Eukaryota</taxon>
        <taxon>Fungi</taxon>
        <taxon>Fungi incertae sedis</taxon>
        <taxon>Mucoromycota</taxon>
        <taxon>Mucoromycotina</taxon>
        <taxon>Mucoromycetes</taxon>
        <taxon>Mucorales</taxon>
        <taxon>Mucorineae</taxon>
        <taxon>Mucoraceae</taxon>
        <taxon>Mucor</taxon>
    </lineage>
</organism>
<proteinExistence type="predicted"/>
<dbReference type="Proteomes" id="UP000650833">
    <property type="component" value="Unassembled WGS sequence"/>
</dbReference>
<gene>
    <name evidence="2" type="ORF">INT46_000420</name>
</gene>
<dbReference type="EMBL" id="JAEPRC010000052">
    <property type="protein sequence ID" value="KAG2212219.1"/>
    <property type="molecule type" value="Genomic_DNA"/>
</dbReference>
<evidence type="ECO:0000313" key="3">
    <source>
        <dbReference type="Proteomes" id="UP000650833"/>
    </source>
</evidence>
<feature type="compositionally biased region" description="Basic residues" evidence="1">
    <location>
        <begin position="329"/>
        <end position="345"/>
    </location>
</feature>
<reference evidence="2" key="1">
    <citation type="submission" date="2020-12" db="EMBL/GenBank/DDBJ databases">
        <title>Metabolic potential, ecology and presence of endohyphal bacteria is reflected in genomic diversity of Mucoromycotina.</title>
        <authorList>
            <person name="Muszewska A."/>
            <person name="Okrasinska A."/>
            <person name="Steczkiewicz K."/>
            <person name="Drgas O."/>
            <person name="Orlowska M."/>
            <person name="Perlinska-Lenart U."/>
            <person name="Aleksandrzak-Piekarczyk T."/>
            <person name="Szatraj K."/>
            <person name="Zielenkiewicz U."/>
            <person name="Pilsyk S."/>
            <person name="Malc E."/>
            <person name="Mieczkowski P."/>
            <person name="Kruszewska J.S."/>
            <person name="Biernat P."/>
            <person name="Pawlowska J."/>
        </authorList>
    </citation>
    <scope>NUCLEOTIDE SEQUENCE</scope>
    <source>
        <strain evidence="2">CBS 226.32</strain>
    </source>
</reference>
<evidence type="ECO:0000256" key="1">
    <source>
        <dbReference type="SAM" id="MobiDB-lite"/>
    </source>
</evidence>
<accession>A0A8H7RIR5</accession>
<dbReference type="AlphaFoldDB" id="A0A8H7RIR5"/>
<comment type="caution">
    <text evidence="2">The sequence shown here is derived from an EMBL/GenBank/DDBJ whole genome shotgun (WGS) entry which is preliminary data.</text>
</comment>
<keyword evidence="3" id="KW-1185">Reference proteome</keyword>
<evidence type="ECO:0000313" key="2">
    <source>
        <dbReference type="EMBL" id="KAG2212219.1"/>
    </source>
</evidence>
<protein>
    <submittedName>
        <fullName evidence="2">Uncharacterized protein</fullName>
    </submittedName>
</protein>
<name>A0A8H7RIR5_9FUNG</name>
<sequence length="489" mass="55906">MAREYCYEHLLGSNGNPKWPKQFDLVRIAHVNQITDIIQELKNRLLITPTTTNLTASPTKFLSVLGYIISELESICDNCTDPLDKPRNFSLVPTPSLRWKYISINCRSLATIVKKKSGTTYKENIEQFYSTFDFKKFGFENLEELLSPESKVRFMCSMMTDGFGACFVFARCKPKKETDPNVFDLEDFQADEVKEHFLPCALDPGRRQIFTATVAHSPEELEIRRCSGKERACYAGTNRRATYVERLKTQQNVKTIETNLPTAKTVNNEKFQERIRYLLVHLPRLFQFYSYKSAPFRFNDYQGRQRANAEMANILINGGKKYNKMKRKNTIKNRKQRKKKHKDKKITKDKGALSTFKDSDSIPLIVFGDGMKNKDTVAIKGHTSGATGALQRELQLSLTNTRPLTPSAPNDMTTADCYARIDQFLNNNASIKDFKIEDDNHGMGMISTADSYSPKQAINMRLSQSTIGNYLINNGFQCTSNNTSIYTRK</sequence>
<dbReference type="OrthoDB" id="2202913at2759"/>